<evidence type="ECO:0000313" key="2">
    <source>
        <dbReference type="Proteomes" id="UP000474757"/>
    </source>
</evidence>
<comment type="caution">
    <text evidence="1">The sequence shown here is derived from an EMBL/GenBank/DDBJ whole genome shotgun (WGS) entry which is preliminary data.</text>
</comment>
<organism evidence="1 2">
    <name type="scientific">Pseudoroseicyclus tamaricis</name>
    <dbReference type="NCBI Taxonomy" id="2705421"/>
    <lineage>
        <taxon>Bacteria</taxon>
        <taxon>Pseudomonadati</taxon>
        <taxon>Pseudomonadota</taxon>
        <taxon>Alphaproteobacteria</taxon>
        <taxon>Rhodobacterales</taxon>
        <taxon>Paracoccaceae</taxon>
        <taxon>Pseudoroseicyclus</taxon>
    </lineage>
</organism>
<dbReference type="Pfam" id="PF08811">
    <property type="entry name" value="DUF1800"/>
    <property type="match status" value="1"/>
</dbReference>
<evidence type="ECO:0000313" key="1">
    <source>
        <dbReference type="EMBL" id="NDV00078.1"/>
    </source>
</evidence>
<dbReference type="Proteomes" id="UP000474757">
    <property type="component" value="Unassembled WGS sequence"/>
</dbReference>
<sequence length="571" mass="63452">MPRTEELAPVSANDWSRERALHLLNRAGFGGTPGDVDALAAMTPEAAVEHMLTGAPGASPLPAFEESGFWEPSFADFPPSRPAATEAAEREGAALGVKVKPGGNRPLQPVTNRFFYWLRATKLETRRLAFWWMERMLTSPHPLEEKMTLFWHGHFATSEEKLRDYRKIHQQLETLRAGALGSFRDLLEAVSKDPAMLVFLDATHNVKGAPNENFGREVMELFTMGVGNYTEDDIREAARAFTGWTNDDLAFAFDEALHDDGEKRFLGQRGRFNGDDILRIILQQEQTAIYIASKIYRFFVREEIAPAFAQRLGALLRDGDYEIRPFLRRLFLSEDFYAEPSVATHIHSPTELIITTYRKLGLSELPGVPDPSSVGETLGQVLLVPPTVAGWSEGRAWITPGLLFERGNFAKDVMFPDMISFRDPNLNPGGEVRRVNRNLNEGMEITGATLEEGAAPSSADGIRETFNTRYASVMGWQEAMRKLKPIPRRPAQFSLTEMVEAAGATTAEEAVDALCARFLPIPLDGAARAALVEMLEEELGTSDLAEAEGYMEFGLRLVAHGIMCAPQYQLA</sequence>
<dbReference type="InterPro" id="IPR014917">
    <property type="entry name" value="DUF1800"/>
</dbReference>
<proteinExistence type="predicted"/>
<accession>A0A6B2JPQ1</accession>
<dbReference type="EMBL" id="JAAGAB010000001">
    <property type="protein sequence ID" value="NDV00078.1"/>
    <property type="molecule type" value="Genomic_DNA"/>
</dbReference>
<reference evidence="1 2" key="1">
    <citation type="submission" date="2020-02" db="EMBL/GenBank/DDBJ databases">
        <title>Pseudoroseicyclus tamarix, sp. nov., isolated from offshore sediment of a Tamarix chinensis forest.</title>
        <authorList>
            <person name="Gai Y."/>
        </authorList>
    </citation>
    <scope>NUCLEOTIDE SEQUENCE [LARGE SCALE GENOMIC DNA]</scope>
    <source>
        <strain evidence="1 2">CLL3-39</strain>
    </source>
</reference>
<dbReference type="AlphaFoldDB" id="A0A6B2JPQ1"/>
<dbReference type="RefSeq" id="WP_163890065.1">
    <property type="nucleotide sequence ID" value="NZ_JAAFYS010000001.1"/>
</dbReference>
<protein>
    <submittedName>
        <fullName evidence="1">DUF1800 domain-containing protein</fullName>
    </submittedName>
</protein>
<keyword evidence="2" id="KW-1185">Reference proteome</keyword>
<name>A0A6B2JPQ1_9RHOB</name>
<gene>
    <name evidence="1" type="ORF">GZA08_03735</name>
</gene>